<organism evidence="2">
    <name type="scientific">marine sediment metagenome</name>
    <dbReference type="NCBI Taxonomy" id="412755"/>
    <lineage>
        <taxon>unclassified sequences</taxon>
        <taxon>metagenomes</taxon>
        <taxon>ecological metagenomes</taxon>
    </lineage>
</organism>
<reference evidence="2" key="1">
    <citation type="journal article" date="2015" name="Nature">
        <title>Complex archaea that bridge the gap between prokaryotes and eukaryotes.</title>
        <authorList>
            <person name="Spang A."/>
            <person name="Saw J.H."/>
            <person name="Jorgensen S.L."/>
            <person name="Zaremba-Niedzwiedzka K."/>
            <person name="Martijn J."/>
            <person name="Lind A.E."/>
            <person name="van Eijk R."/>
            <person name="Schleper C."/>
            <person name="Guy L."/>
            <person name="Ettema T.J."/>
        </authorList>
    </citation>
    <scope>NUCLEOTIDE SEQUENCE</scope>
</reference>
<dbReference type="GO" id="GO:0071949">
    <property type="term" value="F:FAD binding"/>
    <property type="evidence" value="ECO:0007669"/>
    <property type="project" value="InterPro"/>
</dbReference>
<dbReference type="SMART" id="SM01034">
    <property type="entry name" value="BLUF"/>
    <property type="match status" value="1"/>
</dbReference>
<dbReference type="InterPro" id="IPR036046">
    <property type="entry name" value="Acylphosphatase-like_dom_sf"/>
</dbReference>
<dbReference type="GO" id="GO:0009882">
    <property type="term" value="F:blue light photoreceptor activity"/>
    <property type="evidence" value="ECO:0007669"/>
    <property type="project" value="InterPro"/>
</dbReference>
<protein>
    <recommendedName>
        <fullName evidence="1">BLUF domain-containing protein</fullName>
    </recommendedName>
</protein>
<accession>A0A0F9PAS1</accession>
<name>A0A0F9PAS1_9ZZZZ</name>
<dbReference type="Pfam" id="PF04940">
    <property type="entry name" value="BLUF"/>
    <property type="match status" value="1"/>
</dbReference>
<feature type="domain" description="BLUF" evidence="1">
    <location>
        <begin position="40"/>
        <end position="131"/>
    </location>
</feature>
<dbReference type="PROSITE" id="PS50925">
    <property type="entry name" value="BLUF"/>
    <property type="match status" value="1"/>
</dbReference>
<comment type="caution">
    <text evidence="2">The sequence shown here is derived from an EMBL/GenBank/DDBJ whole genome shotgun (WGS) entry which is preliminary data.</text>
</comment>
<dbReference type="EMBL" id="LAZR01005670">
    <property type="protein sequence ID" value="KKM98075.1"/>
    <property type="molecule type" value="Genomic_DNA"/>
</dbReference>
<proteinExistence type="predicted"/>
<dbReference type="Gene3D" id="3.30.70.100">
    <property type="match status" value="1"/>
</dbReference>
<sequence>MSFIIDDIFFDYKDCSMLIVNTCMLDMNDLVISYHRIHLLHTIVYSSSATRHFSETELLDLLAVSRNKNRRKSITGMLLFKNQEFMQVLEGEREVIDSLFEEIKKDSGHQRVIKLIDREVEQRDFADWSMGFVNLEQAIDHDIPGYSHILNYPLTGNEFRVQPSDAQILLLSLKRTVT</sequence>
<evidence type="ECO:0000259" key="1">
    <source>
        <dbReference type="PROSITE" id="PS50925"/>
    </source>
</evidence>
<evidence type="ECO:0000313" key="2">
    <source>
        <dbReference type="EMBL" id="KKM98075.1"/>
    </source>
</evidence>
<gene>
    <name evidence="2" type="ORF">LCGC14_1161690</name>
</gene>
<dbReference type="InterPro" id="IPR007024">
    <property type="entry name" value="BLUF_domain"/>
</dbReference>
<dbReference type="SUPFAM" id="SSF54975">
    <property type="entry name" value="Acylphosphatase/BLUF domain-like"/>
    <property type="match status" value="1"/>
</dbReference>
<dbReference type="AlphaFoldDB" id="A0A0F9PAS1"/>